<feature type="compositionally biased region" description="Basic and acidic residues" evidence="1">
    <location>
        <begin position="1"/>
        <end position="10"/>
    </location>
</feature>
<evidence type="ECO:0000256" key="1">
    <source>
        <dbReference type="SAM" id="MobiDB-lite"/>
    </source>
</evidence>
<feature type="compositionally biased region" description="Basic and acidic residues" evidence="1">
    <location>
        <begin position="40"/>
        <end position="61"/>
    </location>
</feature>
<evidence type="ECO:0000313" key="2">
    <source>
        <dbReference type="EMBL" id="TTO79347.1"/>
    </source>
</evidence>
<sequence length="132" mass="16232">MWEEHFDRPNARIIFSNRGTQERQTAEHLQLPKPLTEVQQLKEWRDMTESERGKEEEKQENREEEDEEEKEDAEEDNEEEDRETMMRRKKRRMRKYERKQHRPQDVVLAELADSEIRLMMAKQLLSQNTNMT</sequence>
<dbReference type="Proteomes" id="UP000319801">
    <property type="component" value="Unassembled WGS sequence"/>
</dbReference>
<feature type="compositionally biased region" description="Acidic residues" evidence="1">
    <location>
        <begin position="62"/>
        <end position="82"/>
    </location>
</feature>
<dbReference type="AlphaFoldDB" id="A0A556VU44"/>
<comment type="caution">
    <text evidence="2">The sequence shown here is derived from an EMBL/GenBank/DDBJ whole genome shotgun (WGS) entry which is preliminary data.</text>
</comment>
<gene>
    <name evidence="2" type="ORF">Baya_16028</name>
</gene>
<feature type="compositionally biased region" description="Basic residues" evidence="1">
    <location>
        <begin position="87"/>
        <end position="101"/>
    </location>
</feature>
<accession>A0A556VU44</accession>
<feature type="region of interest" description="Disordered" evidence="1">
    <location>
        <begin position="1"/>
        <end position="102"/>
    </location>
</feature>
<protein>
    <submittedName>
        <fullName evidence="2">Uncharacterized protein</fullName>
    </submittedName>
</protein>
<keyword evidence="3" id="KW-1185">Reference proteome</keyword>
<evidence type="ECO:0000313" key="3">
    <source>
        <dbReference type="Proteomes" id="UP000319801"/>
    </source>
</evidence>
<dbReference type="EMBL" id="VCAZ01000255">
    <property type="protein sequence ID" value="TTO79347.1"/>
    <property type="molecule type" value="Genomic_DNA"/>
</dbReference>
<proteinExistence type="predicted"/>
<reference evidence="2 3" key="1">
    <citation type="journal article" date="2019" name="Genome Biol. Evol.">
        <title>Whole-Genome Sequencing of the Giant Devil Catfish, Bagarius yarrelli.</title>
        <authorList>
            <person name="Jiang W."/>
            <person name="Lv Y."/>
            <person name="Cheng L."/>
            <person name="Yang K."/>
            <person name="Chao B."/>
            <person name="Wang X."/>
            <person name="Li Y."/>
            <person name="Pan X."/>
            <person name="You X."/>
            <person name="Zhang Y."/>
            <person name="Yang J."/>
            <person name="Li J."/>
            <person name="Zhang X."/>
            <person name="Liu S."/>
            <person name="Sun C."/>
            <person name="Yang J."/>
            <person name="Shi Q."/>
        </authorList>
    </citation>
    <scope>NUCLEOTIDE SEQUENCE [LARGE SCALE GENOMIC DNA]</scope>
    <source>
        <strain evidence="2">JWS20170419001</strain>
        <tissue evidence="2">Muscle</tissue>
    </source>
</reference>
<organism evidence="2 3">
    <name type="scientific">Bagarius yarrelli</name>
    <name type="common">Goonch</name>
    <name type="synonym">Bagrus yarrelli</name>
    <dbReference type="NCBI Taxonomy" id="175774"/>
    <lineage>
        <taxon>Eukaryota</taxon>
        <taxon>Metazoa</taxon>
        <taxon>Chordata</taxon>
        <taxon>Craniata</taxon>
        <taxon>Vertebrata</taxon>
        <taxon>Euteleostomi</taxon>
        <taxon>Actinopterygii</taxon>
        <taxon>Neopterygii</taxon>
        <taxon>Teleostei</taxon>
        <taxon>Ostariophysi</taxon>
        <taxon>Siluriformes</taxon>
        <taxon>Sisoridae</taxon>
        <taxon>Sisorinae</taxon>
        <taxon>Bagarius</taxon>
    </lineage>
</organism>
<name>A0A556VU44_BAGYA</name>